<keyword evidence="4" id="KW-1185">Reference proteome</keyword>
<name>G4CKK1_9NEIS</name>
<feature type="domain" description="DUF3322" evidence="2">
    <location>
        <begin position="10"/>
        <end position="190"/>
    </location>
</feature>
<feature type="domain" description="Wadjet protein JetD C-terminal" evidence="1">
    <location>
        <begin position="214"/>
        <end position="383"/>
    </location>
</feature>
<proteinExistence type="predicted"/>
<dbReference type="Pfam" id="PF09983">
    <property type="entry name" value="JetD_C"/>
    <property type="match status" value="1"/>
</dbReference>
<dbReference type="Proteomes" id="UP000003019">
    <property type="component" value="Unassembled WGS sequence"/>
</dbReference>
<dbReference type="PATRIC" id="fig|1032488.3.peg.2024"/>
<dbReference type="InterPro" id="IPR024534">
    <property type="entry name" value="JetD_C"/>
</dbReference>
<dbReference type="STRING" id="1032488.HMPREF9371_2141"/>
<evidence type="ECO:0000259" key="2">
    <source>
        <dbReference type="Pfam" id="PF11795"/>
    </source>
</evidence>
<dbReference type="RefSeq" id="WP_009119827.1">
    <property type="nucleotide sequence ID" value="NZ_JH164926.1"/>
</dbReference>
<protein>
    <recommendedName>
        <fullName evidence="5">Wadjet protein JetD C-terminal domain-containing protein</fullName>
    </recommendedName>
</protein>
<evidence type="ECO:0000313" key="4">
    <source>
        <dbReference type="Proteomes" id="UP000003019"/>
    </source>
</evidence>
<dbReference type="InterPro" id="IPR014544">
    <property type="entry name" value="UCP028408"/>
</dbReference>
<dbReference type="Pfam" id="PF11795">
    <property type="entry name" value="DUF3322"/>
    <property type="match status" value="1"/>
</dbReference>
<dbReference type="PIRSF" id="PIRSF028408">
    <property type="entry name" value="UCP028408"/>
    <property type="match status" value="1"/>
</dbReference>
<dbReference type="EMBL" id="AGAY01000073">
    <property type="protein sequence ID" value="EGY51677.1"/>
    <property type="molecule type" value="Genomic_DNA"/>
</dbReference>
<evidence type="ECO:0008006" key="5">
    <source>
        <dbReference type="Google" id="ProtNLM"/>
    </source>
</evidence>
<dbReference type="AlphaFoldDB" id="G4CKK1"/>
<evidence type="ECO:0000259" key="1">
    <source>
        <dbReference type="Pfam" id="PF09983"/>
    </source>
</evidence>
<accession>G4CKK1</accession>
<sequence>MSAPHWGVLPETLAAELYRREWGSAAKRQRLLRGERPFPLSVNLKPPTSKQALQNPQHCQAFVAAWKQVLPQQVVWETRQLQHFGSIALPQRLVLADADSLLALIGEQGTWARWQTLIARVTEVTGCRDAVTAQVEALDRLPEHELAMLLRVWPQLQPGMGQGAYLRALPLAGAHSKFVEQHEPLLLPLLAACYGEAVSAQGLGAWLGCQAPPKDWLLVRPLDAATQAALGGWQVLRLPTEQLRRRPLPGVRVLIVENEQSCLSLPQLPDTVAVAGGGRNTAWLDAPWLADKQVAYWGDIDRHGLSILSRARQRLPTITALLMNEAALAHGRNFCTTDPSSGSLAEPEALNKAERRLWQQLHRSDPPLRLEQEYVTAEDLARELAAWISGSLKNA</sequence>
<gene>
    <name evidence="3" type="ORF">HMPREF9371_2141</name>
</gene>
<dbReference type="HOGENOM" id="CLU_054007_1_0_4"/>
<reference evidence="3 4" key="1">
    <citation type="submission" date="2011-05" db="EMBL/GenBank/DDBJ databases">
        <authorList>
            <person name="Muzny D."/>
            <person name="Qin X."/>
            <person name="Deng J."/>
            <person name="Jiang H."/>
            <person name="Liu Y."/>
            <person name="Qu J."/>
            <person name="Song X.-Z."/>
            <person name="Zhang L."/>
            <person name="Thornton R."/>
            <person name="Coyle M."/>
            <person name="Francisco L."/>
            <person name="Jackson L."/>
            <person name="Javaid M."/>
            <person name="Korchina V."/>
            <person name="Kovar C."/>
            <person name="Mata R."/>
            <person name="Mathew T."/>
            <person name="Ngo R."/>
            <person name="Nguyen L."/>
            <person name="Nguyen N."/>
            <person name="Okwuonu G."/>
            <person name="Ongeri F."/>
            <person name="Pham C."/>
            <person name="Simmons D."/>
            <person name="Wilczek-Boney K."/>
            <person name="Hale W."/>
            <person name="Jakkamsetti A."/>
            <person name="Pham P."/>
            <person name="Ruth R."/>
            <person name="San Lucas F."/>
            <person name="Warren J."/>
            <person name="Zhang J."/>
            <person name="Zhao Z."/>
            <person name="Zhou C."/>
            <person name="Zhu D."/>
            <person name="Lee S."/>
            <person name="Bess C."/>
            <person name="Blankenburg K."/>
            <person name="Forbes L."/>
            <person name="Fu Q."/>
            <person name="Gubbala S."/>
            <person name="Hirani K."/>
            <person name="Jayaseelan J.C."/>
            <person name="Lara F."/>
            <person name="Munidasa M."/>
            <person name="Palculict T."/>
            <person name="Patil S."/>
            <person name="Pu L.-L."/>
            <person name="Saada N."/>
            <person name="Tang L."/>
            <person name="Weissenberger G."/>
            <person name="Zhu Y."/>
            <person name="Hemphill L."/>
            <person name="Shang Y."/>
            <person name="Youmans B."/>
            <person name="Ayvaz T."/>
            <person name="Ross M."/>
            <person name="Santibanez J."/>
            <person name="Aqrawi P."/>
            <person name="Gross S."/>
            <person name="Joshi V."/>
            <person name="Fowler G."/>
            <person name="Nazareth L."/>
            <person name="Reid J."/>
            <person name="Worley K."/>
            <person name="Petrosino J."/>
            <person name="Highlander S."/>
            <person name="Gibbs R."/>
        </authorList>
    </citation>
    <scope>NUCLEOTIDE SEQUENCE [LARGE SCALE GENOMIC DNA]</scope>
    <source>
        <strain evidence="3 4">871</strain>
    </source>
</reference>
<dbReference type="InterPro" id="IPR024537">
    <property type="entry name" value="DUF3322"/>
</dbReference>
<dbReference type="OrthoDB" id="322908at2"/>
<evidence type="ECO:0000313" key="3">
    <source>
        <dbReference type="EMBL" id="EGY51677.1"/>
    </source>
</evidence>
<organism evidence="3 4">
    <name type="scientific">Neisseria shayeganii 871</name>
    <dbReference type="NCBI Taxonomy" id="1032488"/>
    <lineage>
        <taxon>Bacteria</taxon>
        <taxon>Pseudomonadati</taxon>
        <taxon>Pseudomonadota</taxon>
        <taxon>Betaproteobacteria</taxon>
        <taxon>Neisseriales</taxon>
        <taxon>Neisseriaceae</taxon>
        <taxon>Neisseria</taxon>
    </lineage>
</organism>
<comment type="caution">
    <text evidence="3">The sequence shown here is derived from an EMBL/GenBank/DDBJ whole genome shotgun (WGS) entry which is preliminary data.</text>
</comment>